<gene>
    <name evidence="1" type="ORF">RM553_00830</name>
</gene>
<sequence>MLSTTICFVDYGDAIIMVADFNESHHNYLVGLYKNFSYTTNDN</sequence>
<organism evidence="1 2">
    <name type="scientific">Autumnicola tepida</name>
    <dbReference type="NCBI Taxonomy" id="3075595"/>
    <lineage>
        <taxon>Bacteria</taxon>
        <taxon>Pseudomonadati</taxon>
        <taxon>Bacteroidota</taxon>
        <taxon>Flavobacteriia</taxon>
        <taxon>Flavobacteriales</taxon>
        <taxon>Flavobacteriaceae</taxon>
        <taxon>Autumnicola</taxon>
    </lineage>
</organism>
<dbReference type="RefSeq" id="WP_311533001.1">
    <property type="nucleotide sequence ID" value="NZ_JAVRHQ010000001.1"/>
</dbReference>
<proteinExistence type="predicted"/>
<dbReference type="EMBL" id="JAVRHQ010000001">
    <property type="protein sequence ID" value="MDT0641362.1"/>
    <property type="molecule type" value="Genomic_DNA"/>
</dbReference>
<comment type="caution">
    <text evidence="1">The sequence shown here is derived from an EMBL/GenBank/DDBJ whole genome shotgun (WGS) entry which is preliminary data.</text>
</comment>
<name>A0ABU3C4V0_9FLAO</name>
<protein>
    <submittedName>
        <fullName evidence="1">Uncharacterized protein</fullName>
    </submittedName>
</protein>
<keyword evidence="2" id="KW-1185">Reference proteome</keyword>
<reference evidence="1 2" key="1">
    <citation type="submission" date="2023-09" db="EMBL/GenBank/DDBJ databases">
        <authorList>
            <person name="Rey-Velasco X."/>
        </authorList>
    </citation>
    <scope>NUCLEOTIDE SEQUENCE [LARGE SCALE GENOMIC DNA]</scope>
    <source>
        <strain evidence="1 2">F363</strain>
    </source>
</reference>
<accession>A0ABU3C4V0</accession>
<dbReference type="Proteomes" id="UP001262889">
    <property type="component" value="Unassembled WGS sequence"/>
</dbReference>
<evidence type="ECO:0000313" key="2">
    <source>
        <dbReference type="Proteomes" id="UP001262889"/>
    </source>
</evidence>
<evidence type="ECO:0000313" key="1">
    <source>
        <dbReference type="EMBL" id="MDT0641362.1"/>
    </source>
</evidence>